<reference evidence="2 3" key="1">
    <citation type="journal article" date="2015" name="Int. Biodeterior. Biodegradation">
        <title>Physiological and genetic screening methods for the isolation of methyl tert-butyl ether-degrading bacteria for bioremediation purposes.</title>
        <authorList>
            <person name="Guisado I.M."/>
            <person name="Purswani J."/>
            <person name="Gonzalez Lopez J."/>
            <person name="Pozo C."/>
        </authorList>
    </citation>
    <scope>NUCLEOTIDE SEQUENCE [LARGE SCALE GENOMIC DNA]</scope>
    <source>
        <strain evidence="2 3">SH7</strain>
    </source>
</reference>
<dbReference type="Proteomes" id="UP000054709">
    <property type="component" value="Unassembled WGS sequence"/>
</dbReference>
<accession>A0A0W1B286</accession>
<dbReference type="GO" id="GO:0006355">
    <property type="term" value="P:regulation of DNA-templated transcription"/>
    <property type="evidence" value="ECO:0007669"/>
    <property type="project" value="InterPro"/>
</dbReference>
<dbReference type="InterPro" id="IPR000551">
    <property type="entry name" value="MerR-type_HTH_dom"/>
</dbReference>
<evidence type="ECO:0000259" key="1">
    <source>
        <dbReference type="Pfam" id="PF13411"/>
    </source>
</evidence>
<dbReference type="AlphaFoldDB" id="A0A0W1B286"/>
<dbReference type="InterPro" id="IPR009061">
    <property type="entry name" value="DNA-bd_dom_put_sf"/>
</dbReference>
<name>A0A0W1B286_9BACL</name>
<dbReference type="Gene3D" id="1.10.1660.10">
    <property type="match status" value="1"/>
</dbReference>
<feature type="domain" description="HTH merR-type" evidence="1">
    <location>
        <begin position="5"/>
        <end position="66"/>
    </location>
</feature>
<dbReference type="SUPFAM" id="SSF46955">
    <property type="entry name" value="Putative DNA-binding domain"/>
    <property type="match status" value="1"/>
</dbReference>
<proteinExistence type="predicted"/>
<dbReference type="EMBL" id="LCZJ02000018">
    <property type="protein sequence ID" value="KTD87674.1"/>
    <property type="molecule type" value="Genomic_DNA"/>
</dbReference>
<gene>
    <name evidence="2" type="ORF">UQ64_12805</name>
</gene>
<keyword evidence="3" id="KW-1185">Reference proteome</keyword>
<evidence type="ECO:0000313" key="3">
    <source>
        <dbReference type="Proteomes" id="UP000054709"/>
    </source>
</evidence>
<comment type="caution">
    <text evidence="2">The sequence shown here is derived from an EMBL/GenBank/DDBJ whole genome shotgun (WGS) entry which is preliminary data.</text>
</comment>
<dbReference type="OrthoDB" id="2991292at2"/>
<evidence type="ECO:0000313" key="2">
    <source>
        <dbReference type="EMBL" id="KTD87674.1"/>
    </source>
</evidence>
<dbReference type="Pfam" id="PF13411">
    <property type="entry name" value="MerR_1"/>
    <property type="match status" value="1"/>
</dbReference>
<protein>
    <recommendedName>
        <fullName evidence="1">HTH merR-type domain-containing protein</fullName>
    </recommendedName>
</protein>
<organism evidence="2 3">
    <name type="scientific">Paenibacillus etheri</name>
    <dbReference type="NCBI Taxonomy" id="1306852"/>
    <lineage>
        <taxon>Bacteria</taxon>
        <taxon>Bacillati</taxon>
        <taxon>Bacillota</taxon>
        <taxon>Bacilli</taxon>
        <taxon>Bacillales</taxon>
        <taxon>Paenibacillaceae</taxon>
        <taxon>Paenibacillus</taxon>
    </lineage>
</organism>
<dbReference type="GO" id="GO:0003677">
    <property type="term" value="F:DNA binding"/>
    <property type="evidence" value="ECO:0007669"/>
    <property type="project" value="InterPro"/>
</dbReference>
<sequence length="179" mass="20656">MEILKTKDAAELLSVSQTTIKRWAAMFPDFFPKDRFGHYTFSEQQIGLLSHIKDRINHGEPLESIQFIDSNEKQMSTSPQAPLHPIDAEPMQDILSRIHYIERTLDQKADEVVMIQLLQQREELEDLRIMIKQLAATLEPMQVSKGNAFTSNEASHPVTITRLPSPPRKRGLLRLFFFL</sequence>
<dbReference type="RefSeq" id="WP_060623211.1">
    <property type="nucleotide sequence ID" value="NZ_LCZJ02000018.1"/>
</dbReference>